<evidence type="ECO:0000256" key="1">
    <source>
        <dbReference type="SAM" id="Coils"/>
    </source>
</evidence>
<keyword evidence="1" id="KW-0175">Coiled coil</keyword>
<proteinExistence type="predicted"/>
<dbReference type="InterPro" id="IPR009319">
    <property type="entry name" value="Phage_A118_VSP1"/>
</dbReference>
<accession>A0A2X0XHL5</accession>
<gene>
    <name evidence="2" type="ORF">NCTC7582_01645</name>
</gene>
<reference evidence="2 3" key="1">
    <citation type="submission" date="2018-06" db="EMBL/GenBank/DDBJ databases">
        <authorList>
            <consortium name="Pathogen Informatics"/>
            <person name="Doyle S."/>
        </authorList>
    </citation>
    <scope>NUCLEOTIDE SEQUENCE [LARGE SCALE GENOMIC DNA]</scope>
    <source>
        <strain evidence="2 3">NCTC7582</strain>
    </source>
</reference>
<dbReference type="EMBL" id="UAQE01000001">
    <property type="protein sequence ID" value="SPT98409.1"/>
    <property type="molecule type" value="Genomic_DNA"/>
</dbReference>
<feature type="coiled-coil region" evidence="1">
    <location>
        <begin position="296"/>
        <end position="349"/>
    </location>
</feature>
<protein>
    <submittedName>
        <fullName evidence="2">Protein gp4</fullName>
    </submittedName>
</protein>
<dbReference type="GO" id="GO:0005198">
    <property type="term" value="F:structural molecule activity"/>
    <property type="evidence" value="ECO:0007669"/>
    <property type="project" value="InterPro"/>
</dbReference>
<sequence>MNEQLSLAILEVYLSIEAEILDNMAKYLQKPKTNIEEDVTAWQIEALSMLGKLSQENLITIAKKSGVALDALIELLEQVGYNAVSEIDTDLQTALMAGQFIQPAVATSSIALSAVLSTYTQQAKDLFNLVNTTMLAQSKQVFTSIINNTVGKVLAGVTTPQKALAETAAEWAQHGIPALVDKAGKKWSVEGYVNMVIRSTTNNVTNDMQLERFKEYGVDLIEVSSHIDARPKCRICQGKIYSLSGKSKKYPAWSTSTYGEPDGLLGINCRHKIYAYIEGKSRKTYDPYPEHQVDKAYKQSQQQRKLERNIRSAKKELKMYETLGDAEQIKSAKAKVRKRQAQMRDFIEESGRTRRYDREQVV</sequence>
<name>A0A2X0XHL5_9BACI</name>
<dbReference type="RefSeq" id="WP_112117002.1">
    <property type="nucleotide sequence ID" value="NZ_UAQE01000001.1"/>
</dbReference>
<dbReference type="Pfam" id="PF06152">
    <property type="entry name" value="Phage_min_cap2"/>
    <property type="match status" value="1"/>
</dbReference>
<dbReference type="AlphaFoldDB" id="A0A2X0XHL5"/>
<evidence type="ECO:0000313" key="3">
    <source>
        <dbReference type="Proteomes" id="UP000251431"/>
    </source>
</evidence>
<dbReference type="Proteomes" id="UP000251431">
    <property type="component" value="Unassembled WGS sequence"/>
</dbReference>
<evidence type="ECO:0000313" key="2">
    <source>
        <dbReference type="EMBL" id="SPT98409.1"/>
    </source>
</evidence>
<organism evidence="2 3">
    <name type="scientific">Lysinibacillus capsici</name>
    <dbReference type="NCBI Taxonomy" id="2115968"/>
    <lineage>
        <taxon>Bacteria</taxon>
        <taxon>Bacillati</taxon>
        <taxon>Bacillota</taxon>
        <taxon>Bacilli</taxon>
        <taxon>Bacillales</taxon>
        <taxon>Bacillaceae</taxon>
        <taxon>Lysinibacillus</taxon>
    </lineage>
</organism>